<organism evidence="1 2">
    <name type="scientific">Dunaliella salina</name>
    <name type="common">Green alga</name>
    <name type="synonym">Protococcus salinus</name>
    <dbReference type="NCBI Taxonomy" id="3046"/>
    <lineage>
        <taxon>Eukaryota</taxon>
        <taxon>Viridiplantae</taxon>
        <taxon>Chlorophyta</taxon>
        <taxon>core chlorophytes</taxon>
        <taxon>Chlorophyceae</taxon>
        <taxon>CS clade</taxon>
        <taxon>Chlamydomonadales</taxon>
        <taxon>Dunaliellaceae</taxon>
        <taxon>Dunaliella</taxon>
    </lineage>
</organism>
<name>A0ABQ7H1Q8_DUNSA</name>
<gene>
    <name evidence="1" type="ORF">DUNSADRAFT_15500</name>
</gene>
<evidence type="ECO:0000313" key="2">
    <source>
        <dbReference type="Proteomes" id="UP000815325"/>
    </source>
</evidence>
<dbReference type="EMBL" id="MU069503">
    <property type="protein sequence ID" value="KAF5840790.1"/>
    <property type="molecule type" value="Genomic_DNA"/>
</dbReference>
<evidence type="ECO:0000313" key="1">
    <source>
        <dbReference type="EMBL" id="KAF5840790.1"/>
    </source>
</evidence>
<protein>
    <recommendedName>
        <fullName evidence="3">Secreted protein</fullName>
    </recommendedName>
</protein>
<comment type="caution">
    <text evidence="1">The sequence shown here is derived from an EMBL/GenBank/DDBJ whole genome shotgun (WGS) entry which is preliminary data.</text>
</comment>
<proteinExistence type="predicted"/>
<accession>A0ABQ7H1Q8</accession>
<evidence type="ECO:0008006" key="3">
    <source>
        <dbReference type="Google" id="ProtNLM"/>
    </source>
</evidence>
<reference evidence="1" key="1">
    <citation type="submission" date="2017-08" db="EMBL/GenBank/DDBJ databases">
        <authorList>
            <person name="Polle J.E."/>
            <person name="Barry K."/>
            <person name="Cushman J."/>
            <person name="Schmutz J."/>
            <person name="Tran D."/>
            <person name="Hathwaick L.T."/>
            <person name="Yim W.C."/>
            <person name="Jenkins J."/>
            <person name="Mckie-Krisberg Z.M."/>
            <person name="Prochnik S."/>
            <person name="Lindquist E."/>
            <person name="Dockter R.B."/>
            <person name="Adam C."/>
            <person name="Molina H."/>
            <person name="Bunkerborg J."/>
            <person name="Jin E."/>
            <person name="Buchheim M."/>
            <person name="Magnuson J."/>
        </authorList>
    </citation>
    <scope>NUCLEOTIDE SEQUENCE</scope>
    <source>
        <strain evidence="1">CCAP 19/18</strain>
    </source>
</reference>
<keyword evidence="2" id="KW-1185">Reference proteome</keyword>
<sequence length="104" mass="11807">MSTRSKIWAHFPAVVFHTGCRCLHSQSLQQFCSASDACSEYVQLFSGSLQAFDHFLLCIVWASICILSQKTVQIIGYLCQLQPFSFLHPKNNLADSSHRIREAR</sequence>
<dbReference type="Proteomes" id="UP000815325">
    <property type="component" value="Unassembled WGS sequence"/>
</dbReference>